<sequence>MRPFLGETVGDFLVTTVDGDSFDRDDLLPQDTWIAFLSADCAPCRQKLPAFAEHIRALPAGETRPVAIILGDPGDTAPFTDALRPLTKVVADDDAAEIAALMAVTAFPSFVRVGPGAPGELTVKENNPRFI</sequence>
<dbReference type="Proteomes" id="UP001501237">
    <property type="component" value="Unassembled WGS sequence"/>
</dbReference>
<reference evidence="2" key="1">
    <citation type="journal article" date="2019" name="Int. J. Syst. Evol. Microbiol.">
        <title>The Global Catalogue of Microorganisms (GCM) 10K type strain sequencing project: providing services to taxonomists for standard genome sequencing and annotation.</title>
        <authorList>
            <consortium name="The Broad Institute Genomics Platform"/>
            <consortium name="The Broad Institute Genome Sequencing Center for Infectious Disease"/>
            <person name="Wu L."/>
            <person name="Ma J."/>
        </authorList>
    </citation>
    <scope>NUCLEOTIDE SEQUENCE [LARGE SCALE GENOMIC DNA]</scope>
    <source>
        <strain evidence="2">JCM 9377</strain>
    </source>
</reference>
<gene>
    <name evidence="1" type="ORF">GCM10010468_30660</name>
</gene>
<evidence type="ECO:0000313" key="1">
    <source>
        <dbReference type="EMBL" id="GAA3211767.1"/>
    </source>
</evidence>
<dbReference type="EMBL" id="BAAAUV010000006">
    <property type="protein sequence ID" value="GAA3211767.1"/>
    <property type="molecule type" value="Genomic_DNA"/>
</dbReference>
<dbReference type="Gene3D" id="3.40.30.10">
    <property type="entry name" value="Glutaredoxin"/>
    <property type="match status" value="1"/>
</dbReference>
<proteinExistence type="predicted"/>
<accession>A0ABP6Q979</accession>
<protein>
    <recommendedName>
        <fullName evidence="3">Thioredoxin domain-containing protein</fullName>
    </recommendedName>
</protein>
<comment type="caution">
    <text evidence="1">The sequence shown here is derived from an EMBL/GenBank/DDBJ whole genome shotgun (WGS) entry which is preliminary data.</text>
</comment>
<keyword evidence="2" id="KW-1185">Reference proteome</keyword>
<name>A0ABP6Q979_9ACTN</name>
<dbReference type="SUPFAM" id="SSF52833">
    <property type="entry name" value="Thioredoxin-like"/>
    <property type="match status" value="1"/>
</dbReference>
<organism evidence="1 2">
    <name type="scientific">Actinocorallia longicatena</name>
    <dbReference type="NCBI Taxonomy" id="111803"/>
    <lineage>
        <taxon>Bacteria</taxon>
        <taxon>Bacillati</taxon>
        <taxon>Actinomycetota</taxon>
        <taxon>Actinomycetes</taxon>
        <taxon>Streptosporangiales</taxon>
        <taxon>Thermomonosporaceae</taxon>
        <taxon>Actinocorallia</taxon>
    </lineage>
</organism>
<dbReference type="InterPro" id="IPR036249">
    <property type="entry name" value="Thioredoxin-like_sf"/>
</dbReference>
<evidence type="ECO:0008006" key="3">
    <source>
        <dbReference type="Google" id="ProtNLM"/>
    </source>
</evidence>
<evidence type="ECO:0000313" key="2">
    <source>
        <dbReference type="Proteomes" id="UP001501237"/>
    </source>
</evidence>